<feature type="region of interest" description="Disordered" evidence="1">
    <location>
        <begin position="1"/>
        <end position="22"/>
    </location>
</feature>
<feature type="compositionally biased region" description="Polar residues" evidence="1">
    <location>
        <begin position="1"/>
        <end position="14"/>
    </location>
</feature>
<organism evidence="2">
    <name type="scientific">hydrothermal vent metagenome</name>
    <dbReference type="NCBI Taxonomy" id="652676"/>
    <lineage>
        <taxon>unclassified sequences</taxon>
        <taxon>metagenomes</taxon>
        <taxon>ecological metagenomes</taxon>
    </lineage>
</organism>
<accession>A0A3B1CM12</accession>
<dbReference type="AlphaFoldDB" id="A0A3B1CM12"/>
<dbReference type="EMBL" id="UOGI01000002">
    <property type="protein sequence ID" value="VAX27531.1"/>
    <property type="molecule type" value="Genomic_DNA"/>
</dbReference>
<name>A0A3B1CM12_9ZZZZ</name>
<reference evidence="2" key="1">
    <citation type="submission" date="2018-06" db="EMBL/GenBank/DDBJ databases">
        <authorList>
            <person name="Zhirakovskaya E."/>
        </authorList>
    </citation>
    <scope>NUCLEOTIDE SEQUENCE</scope>
</reference>
<gene>
    <name evidence="2" type="ORF">MNBD_NITROSPIRAE03-670</name>
</gene>
<evidence type="ECO:0000256" key="1">
    <source>
        <dbReference type="SAM" id="MobiDB-lite"/>
    </source>
</evidence>
<sequence length="22" mass="2618">MSQSTRFADFTNATYDEEEEVF</sequence>
<protein>
    <submittedName>
        <fullName evidence="2">Uncharacterized protein</fullName>
    </submittedName>
</protein>
<proteinExistence type="predicted"/>
<evidence type="ECO:0000313" key="2">
    <source>
        <dbReference type="EMBL" id="VAX27531.1"/>
    </source>
</evidence>